<evidence type="ECO:0000256" key="1">
    <source>
        <dbReference type="ARBA" id="ARBA00023015"/>
    </source>
</evidence>
<gene>
    <name evidence="5" type="ORF">RYX45_02690</name>
</gene>
<organism evidence="5 6">
    <name type="scientific">Alkalihalophilus pseudofirmus</name>
    <name type="common">Bacillus pseudofirmus</name>
    <dbReference type="NCBI Taxonomy" id="79885"/>
    <lineage>
        <taxon>Bacteria</taxon>
        <taxon>Bacillati</taxon>
        <taxon>Bacillota</taxon>
        <taxon>Bacilli</taxon>
        <taxon>Bacillales</taxon>
        <taxon>Bacillaceae</taxon>
        <taxon>Alkalihalophilus</taxon>
    </lineage>
</organism>
<dbReference type="PROSITE" id="PS50949">
    <property type="entry name" value="HTH_GNTR"/>
    <property type="match status" value="1"/>
</dbReference>
<dbReference type="PANTHER" id="PTHR38445">
    <property type="entry name" value="HTH-TYPE TRANSCRIPTIONAL REPRESSOR YTRA"/>
    <property type="match status" value="1"/>
</dbReference>
<accession>A0AAJ2KYE0</accession>
<dbReference type="SUPFAM" id="SSF46785">
    <property type="entry name" value="Winged helix' DNA-binding domain"/>
    <property type="match status" value="1"/>
</dbReference>
<evidence type="ECO:0000259" key="4">
    <source>
        <dbReference type="PROSITE" id="PS50949"/>
    </source>
</evidence>
<dbReference type="EMBL" id="JAWJAY010000001">
    <property type="protein sequence ID" value="MDV2884068.1"/>
    <property type="molecule type" value="Genomic_DNA"/>
</dbReference>
<dbReference type="Pfam" id="PF00392">
    <property type="entry name" value="GntR"/>
    <property type="match status" value="1"/>
</dbReference>
<dbReference type="CDD" id="cd07377">
    <property type="entry name" value="WHTH_GntR"/>
    <property type="match status" value="1"/>
</dbReference>
<dbReference type="Proteomes" id="UP001285636">
    <property type="component" value="Unassembled WGS sequence"/>
</dbReference>
<dbReference type="Gene3D" id="1.10.10.10">
    <property type="entry name" value="Winged helix-like DNA-binding domain superfamily/Winged helix DNA-binding domain"/>
    <property type="match status" value="1"/>
</dbReference>
<evidence type="ECO:0000313" key="6">
    <source>
        <dbReference type="Proteomes" id="UP001285636"/>
    </source>
</evidence>
<dbReference type="GO" id="GO:0003700">
    <property type="term" value="F:DNA-binding transcription factor activity"/>
    <property type="evidence" value="ECO:0007669"/>
    <property type="project" value="InterPro"/>
</dbReference>
<reference evidence="5" key="1">
    <citation type="submission" date="2023-10" db="EMBL/GenBank/DDBJ databases">
        <title>Screening of Alkalihalophilus pseudofirmusBZ-TG-HK211 and Its Alleviation of Salt Stress on Rapeseed Growth.</title>
        <authorList>
            <person name="Zhao B."/>
            <person name="Guo T."/>
        </authorList>
    </citation>
    <scope>NUCLEOTIDE SEQUENCE</scope>
    <source>
        <strain evidence="5">BZ-TG-HK211</strain>
    </source>
</reference>
<protein>
    <submittedName>
        <fullName evidence="5">GntR family transcriptional regulator</fullName>
    </submittedName>
</protein>
<dbReference type="AlphaFoldDB" id="A0AAJ2KYE0"/>
<feature type="domain" description="HTH gntR-type" evidence="4">
    <location>
        <begin position="11"/>
        <end position="79"/>
    </location>
</feature>
<evidence type="ECO:0000313" key="5">
    <source>
        <dbReference type="EMBL" id="MDV2884068.1"/>
    </source>
</evidence>
<dbReference type="PANTHER" id="PTHR38445:SF9">
    <property type="entry name" value="HTH-TYPE TRANSCRIPTIONAL REPRESSOR YTRA"/>
    <property type="match status" value="1"/>
</dbReference>
<name>A0AAJ2KYE0_ALKPS</name>
<dbReference type="GO" id="GO:0003677">
    <property type="term" value="F:DNA binding"/>
    <property type="evidence" value="ECO:0007669"/>
    <property type="project" value="UniProtKB-KW"/>
</dbReference>
<dbReference type="InterPro" id="IPR000524">
    <property type="entry name" value="Tscrpt_reg_HTH_GntR"/>
</dbReference>
<dbReference type="RefSeq" id="WP_323465801.1">
    <property type="nucleotide sequence ID" value="NZ_CP144224.1"/>
</dbReference>
<proteinExistence type="predicted"/>
<dbReference type="SMART" id="SM00345">
    <property type="entry name" value="HTH_GNTR"/>
    <property type="match status" value="1"/>
</dbReference>
<evidence type="ECO:0000256" key="2">
    <source>
        <dbReference type="ARBA" id="ARBA00023125"/>
    </source>
</evidence>
<comment type="caution">
    <text evidence="5">The sequence shown here is derived from an EMBL/GenBank/DDBJ whole genome shotgun (WGS) entry which is preliminary data.</text>
</comment>
<keyword evidence="1" id="KW-0805">Transcription regulation</keyword>
<keyword evidence="3" id="KW-0804">Transcription</keyword>
<dbReference type="InterPro" id="IPR036388">
    <property type="entry name" value="WH-like_DNA-bd_sf"/>
</dbReference>
<dbReference type="InterPro" id="IPR036390">
    <property type="entry name" value="WH_DNA-bd_sf"/>
</dbReference>
<evidence type="ECO:0000256" key="3">
    <source>
        <dbReference type="ARBA" id="ARBA00023163"/>
    </source>
</evidence>
<sequence>MLITINPKSQKPLYEQIVQQIKELVAKGILEEEEQLPSVRDLAAQIVMNPNTVSKAYKELERQGVIVTIRGKGTFVAEQSLREVDPKERQKIQEQLRQLVVEANYANVGRTEMIEWIEKEFEALGGSRDAD</sequence>
<keyword evidence="2" id="KW-0238">DNA-binding</keyword>